<reference evidence="2" key="1">
    <citation type="submission" date="2021-01" db="EMBL/GenBank/DDBJ databases">
        <authorList>
            <person name="Zahm M."/>
            <person name="Roques C."/>
            <person name="Cabau C."/>
            <person name="Klopp C."/>
            <person name="Donnadieu C."/>
            <person name="Jouanno E."/>
            <person name="Lampietro C."/>
            <person name="Louis A."/>
            <person name="Herpin A."/>
            <person name="Echchiki A."/>
            <person name="Berthelot C."/>
            <person name="Parey E."/>
            <person name="Roest-Crollius H."/>
            <person name="Braasch I."/>
            <person name="Postlethwait J."/>
            <person name="Bobe J."/>
            <person name="Montfort J."/>
            <person name="Bouchez O."/>
            <person name="Begum T."/>
            <person name="Mejri S."/>
            <person name="Adams A."/>
            <person name="Chen W.-J."/>
            <person name="Guiguen Y."/>
        </authorList>
    </citation>
    <scope>NUCLEOTIDE SEQUENCE</scope>
    <source>
        <tissue evidence="2">Blood</tissue>
    </source>
</reference>
<dbReference type="InterPro" id="IPR036426">
    <property type="entry name" value="Bulb-type_lectin_dom_sf"/>
</dbReference>
<accession>A0A8T3CVH3</accession>
<dbReference type="Proteomes" id="UP000829720">
    <property type="component" value="Unassembled WGS sequence"/>
</dbReference>
<dbReference type="EMBL" id="JAERUA010000016">
    <property type="protein sequence ID" value="KAI1889253.1"/>
    <property type="molecule type" value="Genomic_DNA"/>
</dbReference>
<sequence length="164" mass="19089">MVFLQLRFTIFQNLHLLSVPIKWAVPFLFALQSRSSFCLTTFSIHCINMSRNYLSKNDELRKGDFLLSNNRDFKAIFQDDGNFVIYGWKPIWSADTNSGDAHRLCMQEDCNFVMYKRDDQPMWHTNTSKSSCIMVRLCLSDEGHLVLQKDGEDIWTSAKSKGMK</sequence>
<name>A0A8T3CVH3_9TELE</name>
<evidence type="ECO:0000313" key="2">
    <source>
        <dbReference type="EMBL" id="KAI1889253.1"/>
    </source>
</evidence>
<dbReference type="AlphaFoldDB" id="A0A8T3CVH3"/>
<dbReference type="Gene3D" id="2.90.10.10">
    <property type="entry name" value="Bulb-type lectin domain"/>
    <property type="match status" value="2"/>
</dbReference>
<evidence type="ECO:0000259" key="1">
    <source>
        <dbReference type="PROSITE" id="PS50927"/>
    </source>
</evidence>
<organism evidence="2 3">
    <name type="scientific">Albula goreensis</name>
    <dbReference type="NCBI Taxonomy" id="1534307"/>
    <lineage>
        <taxon>Eukaryota</taxon>
        <taxon>Metazoa</taxon>
        <taxon>Chordata</taxon>
        <taxon>Craniata</taxon>
        <taxon>Vertebrata</taxon>
        <taxon>Euteleostomi</taxon>
        <taxon>Actinopterygii</taxon>
        <taxon>Neopterygii</taxon>
        <taxon>Teleostei</taxon>
        <taxon>Albuliformes</taxon>
        <taxon>Albulidae</taxon>
        <taxon>Albula</taxon>
    </lineage>
</organism>
<protein>
    <recommendedName>
        <fullName evidence="1">Bulb-type lectin domain-containing protein</fullName>
    </recommendedName>
</protein>
<dbReference type="SMART" id="SM00108">
    <property type="entry name" value="B_lectin"/>
    <property type="match status" value="1"/>
</dbReference>
<dbReference type="OrthoDB" id="1884773at2759"/>
<gene>
    <name evidence="2" type="ORF">AGOR_G00177240</name>
</gene>
<evidence type="ECO:0000313" key="3">
    <source>
        <dbReference type="Proteomes" id="UP000829720"/>
    </source>
</evidence>
<dbReference type="PROSITE" id="PS50927">
    <property type="entry name" value="BULB_LECTIN"/>
    <property type="match status" value="1"/>
</dbReference>
<dbReference type="InterPro" id="IPR001480">
    <property type="entry name" value="Bulb-type_lectin_dom"/>
</dbReference>
<comment type="caution">
    <text evidence="2">The sequence shown here is derived from an EMBL/GenBank/DDBJ whole genome shotgun (WGS) entry which is preliminary data.</text>
</comment>
<dbReference type="SUPFAM" id="SSF51110">
    <property type="entry name" value="alpha-D-mannose-specific plant lectins"/>
    <property type="match status" value="1"/>
</dbReference>
<proteinExistence type="predicted"/>
<keyword evidence="3" id="KW-1185">Reference proteome</keyword>
<feature type="domain" description="Bulb-type lectin" evidence="1">
    <location>
        <begin position="51"/>
        <end position="160"/>
    </location>
</feature>